<protein>
    <submittedName>
        <fullName evidence="8">CDF family cobalt/cadmium/zinc transporter</fullName>
    </submittedName>
</protein>
<name>A0ABR4WEW5_9GAMM</name>
<dbReference type="NCBIfam" id="TIGR01297">
    <property type="entry name" value="CDF"/>
    <property type="match status" value="1"/>
</dbReference>
<keyword evidence="9" id="KW-1185">Reference proteome</keyword>
<evidence type="ECO:0000313" key="8">
    <source>
        <dbReference type="EMBL" id="KGD62077.1"/>
    </source>
</evidence>
<dbReference type="PANTHER" id="PTHR11562:SF17">
    <property type="entry name" value="RE54080P-RELATED"/>
    <property type="match status" value="1"/>
</dbReference>
<comment type="subcellular location">
    <subcellularLocation>
        <location evidence="1">Membrane</location>
        <topology evidence="1">Multi-pass membrane protein</topology>
    </subcellularLocation>
</comment>
<dbReference type="InterPro" id="IPR050681">
    <property type="entry name" value="CDF/SLC30A"/>
</dbReference>
<dbReference type="Pfam" id="PF01545">
    <property type="entry name" value="Cation_efflux"/>
    <property type="match status" value="1"/>
</dbReference>
<dbReference type="InterPro" id="IPR027469">
    <property type="entry name" value="Cation_efflux_TMD_sf"/>
</dbReference>
<proteinExistence type="predicted"/>
<evidence type="ECO:0000256" key="3">
    <source>
        <dbReference type="ARBA" id="ARBA00022906"/>
    </source>
</evidence>
<feature type="transmembrane region" description="Helical" evidence="6">
    <location>
        <begin position="53"/>
        <end position="73"/>
    </location>
</feature>
<dbReference type="InterPro" id="IPR002524">
    <property type="entry name" value="Cation_efflux"/>
</dbReference>
<dbReference type="EMBL" id="ARXU01000003">
    <property type="protein sequence ID" value="KGD62077.1"/>
    <property type="molecule type" value="Genomic_DNA"/>
</dbReference>
<keyword evidence="3" id="KW-0813">Transport</keyword>
<evidence type="ECO:0000256" key="6">
    <source>
        <dbReference type="SAM" id="Phobius"/>
    </source>
</evidence>
<evidence type="ECO:0000313" key="9">
    <source>
        <dbReference type="Proteomes" id="UP000029443"/>
    </source>
</evidence>
<keyword evidence="3" id="KW-0406">Ion transport</keyword>
<evidence type="ECO:0000256" key="2">
    <source>
        <dbReference type="ARBA" id="ARBA00022692"/>
    </source>
</evidence>
<dbReference type="Gene3D" id="1.20.1510.10">
    <property type="entry name" value="Cation efflux protein transmembrane domain"/>
    <property type="match status" value="1"/>
</dbReference>
<feature type="transmembrane region" description="Helical" evidence="6">
    <location>
        <begin position="173"/>
        <end position="191"/>
    </location>
</feature>
<keyword evidence="5 6" id="KW-0472">Membrane</keyword>
<accession>A0ABR4WEW5</accession>
<feature type="domain" description="Cation efflux protein transmembrane" evidence="7">
    <location>
        <begin position="20"/>
        <end position="193"/>
    </location>
</feature>
<dbReference type="RefSeq" id="WP_052042555.1">
    <property type="nucleotide sequence ID" value="NZ_ARXU01000003.1"/>
</dbReference>
<dbReference type="InterPro" id="IPR058533">
    <property type="entry name" value="Cation_efflux_TM"/>
</dbReference>
<keyword evidence="4 6" id="KW-1133">Transmembrane helix</keyword>
<feature type="transmembrane region" description="Helical" evidence="6">
    <location>
        <begin position="150"/>
        <end position="167"/>
    </location>
</feature>
<dbReference type="SUPFAM" id="SSF161111">
    <property type="entry name" value="Cation efflux protein transmembrane domain-like"/>
    <property type="match status" value="1"/>
</dbReference>
<sequence>MGCCDTDIQASPAPAYRRVLWLVLLINAVMFVVEATSGVLADSRALQADALDFLGDTATYGLTLWALGQSLAWRLRAARIKGFSLLIMGVVVLANSVWALWQGSAPQGEMMMGVAGLALVANVVSALLLLRHRQGDANIRSAWLCSRNDALANLAVLVSGSLVLWLGSRWPDLLVALAIAGLFTHSALSILRQVRDEQGGQQCAEEKESC</sequence>
<dbReference type="PANTHER" id="PTHR11562">
    <property type="entry name" value="CATION EFFLUX PROTEIN/ ZINC TRANSPORTER"/>
    <property type="match status" value="1"/>
</dbReference>
<keyword evidence="2 6" id="KW-0812">Transmembrane</keyword>
<evidence type="ECO:0000256" key="1">
    <source>
        <dbReference type="ARBA" id="ARBA00004141"/>
    </source>
</evidence>
<reference evidence="8 9" key="1">
    <citation type="submission" date="2012-09" db="EMBL/GenBank/DDBJ databases">
        <title>Genome Sequence of alkane-degrading Bacterium Alcanivorax jadensis T9.</title>
        <authorList>
            <person name="Lai Q."/>
            <person name="Shao Z."/>
        </authorList>
    </citation>
    <scope>NUCLEOTIDE SEQUENCE [LARGE SCALE GENOMIC DNA]</scope>
    <source>
        <strain evidence="8 9">T9</strain>
    </source>
</reference>
<comment type="caution">
    <text evidence="8">The sequence shown here is derived from an EMBL/GenBank/DDBJ whole genome shotgun (WGS) entry which is preliminary data.</text>
</comment>
<feature type="transmembrane region" description="Helical" evidence="6">
    <location>
        <begin position="85"/>
        <end position="104"/>
    </location>
</feature>
<keyword evidence="3" id="KW-0864">Zinc transport</keyword>
<evidence type="ECO:0000259" key="7">
    <source>
        <dbReference type="Pfam" id="PF01545"/>
    </source>
</evidence>
<evidence type="ECO:0000256" key="5">
    <source>
        <dbReference type="ARBA" id="ARBA00023136"/>
    </source>
</evidence>
<feature type="transmembrane region" description="Helical" evidence="6">
    <location>
        <begin position="19"/>
        <end position="41"/>
    </location>
</feature>
<evidence type="ECO:0000256" key="4">
    <source>
        <dbReference type="ARBA" id="ARBA00022989"/>
    </source>
</evidence>
<gene>
    <name evidence="8" type="ORF">T9A_01286</name>
</gene>
<organism evidence="8 9">
    <name type="scientific">Alcanivorax jadensis T9</name>
    <dbReference type="NCBI Taxonomy" id="1177181"/>
    <lineage>
        <taxon>Bacteria</taxon>
        <taxon>Pseudomonadati</taxon>
        <taxon>Pseudomonadota</taxon>
        <taxon>Gammaproteobacteria</taxon>
        <taxon>Oceanospirillales</taxon>
        <taxon>Alcanivoracaceae</taxon>
        <taxon>Alcanivorax</taxon>
    </lineage>
</organism>
<feature type="transmembrane region" description="Helical" evidence="6">
    <location>
        <begin position="110"/>
        <end position="130"/>
    </location>
</feature>
<keyword evidence="3" id="KW-0862">Zinc</keyword>
<dbReference type="Proteomes" id="UP000029443">
    <property type="component" value="Unassembled WGS sequence"/>
</dbReference>